<dbReference type="PANTHER" id="PTHR46191">
    <property type="match status" value="1"/>
</dbReference>
<dbReference type="Proteomes" id="UP001642405">
    <property type="component" value="Unassembled WGS sequence"/>
</dbReference>
<sequence length="349" mass="38310">MAKRNLLLAFDAFGTLFRLKQPIERQYGDVARQHFPGLLATSSSDPDRDTGSDIGDTLQFRAAFRDAFRAQARAHPNYGHRPDGEGMGATAWWTAVIHNTFQPLLARGQTIPPELAPRLLARFASSEGYTMDPKLPAALRRLKEDEYRLYDRIVVGVITNSDDRVPGILSSFGVRVSPLRYGHAWPEEAGTKLPQQTDYDIDFHCMSYDVGVEKPDPAIFRAAESLVPSVLGGGGGASTDSTDVDVLLNPENWDKVYVGDEAGKDVAGAQAAGWHAVLLAGERAETDELESKYGPASIQQVFGPPEEKTVVHTRSAASFLDWLWWTSHEYNYNAGEAQFARLGQSVGDA</sequence>
<dbReference type="InterPro" id="IPR023214">
    <property type="entry name" value="HAD_sf"/>
</dbReference>
<reference evidence="1 2" key="1">
    <citation type="submission" date="2024-01" db="EMBL/GenBank/DDBJ databases">
        <authorList>
            <person name="Allen C."/>
            <person name="Tagirdzhanova G."/>
        </authorList>
    </citation>
    <scope>NUCLEOTIDE SEQUENCE [LARGE SCALE GENOMIC DNA]</scope>
</reference>
<evidence type="ECO:0000313" key="2">
    <source>
        <dbReference type="Proteomes" id="UP001642405"/>
    </source>
</evidence>
<evidence type="ECO:0008006" key="3">
    <source>
        <dbReference type="Google" id="ProtNLM"/>
    </source>
</evidence>
<proteinExistence type="predicted"/>
<dbReference type="InterPro" id="IPR044924">
    <property type="entry name" value="HAD-SF_hydro_IA_REG-2-like_cap"/>
</dbReference>
<dbReference type="SUPFAM" id="SSF56784">
    <property type="entry name" value="HAD-like"/>
    <property type="match status" value="1"/>
</dbReference>
<protein>
    <recommendedName>
        <fullName evidence="3">Haloacid dehalogenase</fullName>
    </recommendedName>
</protein>
<dbReference type="InterPro" id="IPR051828">
    <property type="entry name" value="HAD-like_hydrolase_domain"/>
</dbReference>
<accession>A0ABP0C2H1</accession>
<dbReference type="Gene3D" id="1.10.150.720">
    <property type="entry name" value="Haloacid dehalogenase-like hydrolase"/>
    <property type="match status" value="1"/>
</dbReference>
<gene>
    <name evidence="1" type="ORF">SCUCBS95973_005989</name>
</gene>
<dbReference type="InterPro" id="IPR036412">
    <property type="entry name" value="HAD-like_sf"/>
</dbReference>
<dbReference type="PANTHER" id="PTHR46191:SF2">
    <property type="entry name" value="HALOACID DEHALOGENASE-LIKE HYDROLASE DOMAIN-CONTAINING PROTEIN 3"/>
    <property type="match status" value="1"/>
</dbReference>
<dbReference type="Pfam" id="PF00702">
    <property type="entry name" value="Hydrolase"/>
    <property type="match status" value="1"/>
</dbReference>
<evidence type="ECO:0000313" key="1">
    <source>
        <dbReference type="EMBL" id="CAK7225811.1"/>
    </source>
</evidence>
<dbReference type="EMBL" id="CAWUHB010000034">
    <property type="protein sequence ID" value="CAK7225811.1"/>
    <property type="molecule type" value="Genomic_DNA"/>
</dbReference>
<organism evidence="1 2">
    <name type="scientific">Sporothrix curviconia</name>
    <dbReference type="NCBI Taxonomy" id="1260050"/>
    <lineage>
        <taxon>Eukaryota</taxon>
        <taxon>Fungi</taxon>
        <taxon>Dikarya</taxon>
        <taxon>Ascomycota</taxon>
        <taxon>Pezizomycotina</taxon>
        <taxon>Sordariomycetes</taxon>
        <taxon>Sordariomycetidae</taxon>
        <taxon>Ophiostomatales</taxon>
        <taxon>Ophiostomataceae</taxon>
        <taxon>Sporothrix</taxon>
    </lineage>
</organism>
<keyword evidence="2" id="KW-1185">Reference proteome</keyword>
<name>A0ABP0C2H1_9PEZI</name>
<dbReference type="Gene3D" id="3.40.50.1000">
    <property type="entry name" value="HAD superfamily/HAD-like"/>
    <property type="match status" value="1"/>
</dbReference>
<comment type="caution">
    <text evidence="1">The sequence shown here is derived from an EMBL/GenBank/DDBJ whole genome shotgun (WGS) entry which is preliminary data.</text>
</comment>